<dbReference type="PANTHER" id="PTHR33164:SF43">
    <property type="entry name" value="HTH-TYPE TRANSCRIPTIONAL REPRESSOR YETL"/>
    <property type="match status" value="1"/>
</dbReference>
<dbReference type="Pfam" id="PF12802">
    <property type="entry name" value="MarR_2"/>
    <property type="match status" value="1"/>
</dbReference>
<dbReference type="GO" id="GO:0006950">
    <property type="term" value="P:response to stress"/>
    <property type="evidence" value="ECO:0007669"/>
    <property type="project" value="TreeGrafter"/>
</dbReference>
<organism evidence="2 3">
    <name type="scientific">Holospora curviuscula</name>
    <dbReference type="NCBI Taxonomy" id="1082868"/>
    <lineage>
        <taxon>Bacteria</taxon>
        <taxon>Pseudomonadati</taxon>
        <taxon>Pseudomonadota</taxon>
        <taxon>Alphaproteobacteria</taxon>
        <taxon>Holosporales</taxon>
        <taxon>Holosporaceae</taxon>
        <taxon>Holospora</taxon>
    </lineage>
</organism>
<dbReference type="SUPFAM" id="SSF46785">
    <property type="entry name" value="Winged helix' DNA-binding domain"/>
    <property type="match status" value="1"/>
</dbReference>
<name>A0A2S5R7N3_9PROT</name>
<dbReference type="PROSITE" id="PS50995">
    <property type="entry name" value="HTH_MARR_2"/>
    <property type="match status" value="1"/>
</dbReference>
<dbReference type="RefSeq" id="WP_243397296.1">
    <property type="nucleotide sequence ID" value="NZ_PHHC01000111.1"/>
</dbReference>
<sequence>MSRDKEVGVKSLLGYKLKKTQHALRLHMDEALRALDLTTPQYAVLAQLELKPGASNAALARSAFITAQTMHGIVSNLEKRVLIQRKSDASHGRILCAELTSQGQEIVKQAHDTIRYVEARMLATVSSEHKLLLEKLLLECFNNLQ</sequence>
<keyword evidence="3" id="KW-1185">Reference proteome</keyword>
<comment type="caution">
    <text evidence="2">The sequence shown here is derived from an EMBL/GenBank/DDBJ whole genome shotgun (WGS) entry which is preliminary data.</text>
</comment>
<dbReference type="InterPro" id="IPR036390">
    <property type="entry name" value="WH_DNA-bd_sf"/>
</dbReference>
<proteinExistence type="predicted"/>
<dbReference type="PANTHER" id="PTHR33164">
    <property type="entry name" value="TRANSCRIPTIONAL REGULATOR, MARR FAMILY"/>
    <property type="match status" value="1"/>
</dbReference>
<dbReference type="Gene3D" id="1.10.10.10">
    <property type="entry name" value="Winged helix-like DNA-binding domain superfamily/Winged helix DNA-binding domain"/>
    <property type="match status" value="1"/>
</dbReference>
<dbReference type="Proteomes" id="UP000239425">
    <property type="component" value="Unassembled WGS sequence"/>
</dbReference>
<evidence type="ECO:0000313" key="2">
    <source>
        <dbReference type="EMBL" id="PPE03324.1"/>
    </source>
</evidence>
<evidence type="ECO:0000259" key="1">
    <source>
        <dbReference type="PROSITE" id="PS50995"/>
    </source>
</evidence>
<gene>
    <name evidence="2" type="ORF">HCUR_01226</name>
</gene>
<evidence type="ECO:0000313" key="3">
    <source>
        <dbReference type="Proteomes" id="UP000239425"/>
    </source>
</evidence>
<protein>
    <submittedName>
        <fullName evidence="2">Transcriptional regulator HosA</fullName>
    </submittedName>
</protein>
<dbReference type="AlphaFoldDB" id="A0A2S5R7N3"/>
<dbReference type="SMART" id="SM00347">
    <property type="entry name" value="HTH_MARR"/>
    <property type="match status" value="1"/>
</dbReference>
<dbReference type="EMBL" id="PHHC01000111">
    <property type="protein sequence ID" value="PPE03324.1"/>
    <property type="molecule type" value="Genomic_DNA"/>
</dbReference>
<accession>A0A2S5R7N3</accession>
<reference evidence="2 3" key="1">
    <citation type="submission" date="2017-11" db="EMBL/GenBank/DDBJ databases">
        <title>Comparative genomic analysis of Holospora spp., intranuclear symbionts of paramecia.</title>
        <authorList>
            <person name="Garushyants S.K."/>
            <person name="Beliavskaya A."/>
            <person name="Malko D.B."/>
            <person name="Logacheva M.D."/>
            <person name="Rautian M.S."/>
            <person name="Gelfand M.S."/>
        </authorList>
    </citation>
    <scope>NUCLEOTIDE SEQUENCE [LARGE SCALE GENOMIC DNA]</scope>
    <source>
        <strain evidence="3">02AZ16</strain>
    </source>
</reference>
<dbReference type="InterPro" id="IPR000835">
    <property type="entry name" value="HTH_MarR-typ"/>
</dbReference>
<feature type="domain" description="HTH marR-type" evidence="1">
    <location>
        <begin position="10"/>
        <end position="142"/>
    </location>
</feature>
<dbReference type="InterPro" id="IPR036388">
    <property type="entry name" value="WH-like_DNA-bd_sf"/>
</dbReference>
<dbReference type="GO" id="GO:0003700">
    <property type="term" value="F:DNA-binding transcription factor activity"/>
    <property type="evidence" value="ECO:0007669"/>
    <property type="project" value="InterPro"/>
</dbReference>
<dbReference type="InterPro" id="IPR039422">
    <property type="entry name" value="MarR/SlyA-like"/>
</dbReference>